<gene>
    <name evidence="2" type="ORF">SAMN04488127_2708</name>
</gene>
<accession>A0A1H7BCQ4</accession>
<dbReference type="RefSeq" id="WP_092055297.1">
    <property type="nucleotide sequence ID" value="NZ_FNZF01000006.1"/>
</dbReference>
<dbReference type="STRING" id="426757.SAMN04488127_2708"/>
<dbReference type="InterPro" id="IPR013830">
    <property type="entry name" value="SGNH_hydro"/>
</dbReference>
<sequence>MKQVKFFLLLAAAGVLLLLFRPEGKGGKASADVVKVESVDPLKNPGQPVADYLVFRALTTGEARMAVTGSSVTKGSGASNQSKTWRALTQAHLRTAYPSLKTLKIENHGHSGYTSVRILEDEVTGPIIAGRPDVLIIETSVINNHNKNVSLEDTYASLEQLHALYSEALPEARILFISPNPITENKFGPPVNALGLRFTDYIYGTQTFIGEKGWAYINIHDEMLSLMEQRGIELPETLKDGIHPNDLGYSLWAEVIWPHLTAK</sequence>
<dbReference type="AlphaFoldDB" id="A0A1H7BCQ4"/>
<protein>
    <submittedName>
        <fullName evidence="2">Lysophospholipase L1</fullName>
    </submittedName>
</protein>
<dbReference type="Gene3D" id="3.40.50.1110">
    <property type="entry name" value="SGNH hydrolase"/>
    <property type="match status" value="1"/>
</dbReference>
<dbReference type="InterPro" id="IPR036514">
    <property type="entry name" value="SGNH_hydro_sf"/>
</dbReference>
<organism evidence="2 3">
    <name type="scientific">Bhargavaea ginsengi</name>
    <dbReference type="NCBI Taxonomy" id="426757"/>
    <lineage>
        <taxon>Bacteria</taxon>
        <taxon>Bacillati</taxon>
        <taxon>Bacillota</taxon>
        <taxon>Bacilli</taxon>
        <taxon>Bacillales</taxon>
        <taxon>Caryophanaceae</taxon>
        <taxon>Bhargavaea</taxon>
    </lineage>
</organism>
<keyword evidence="3" id="KW-1185">Reference proteome</keyword>
<evidence type="ECO:0000313" key="3">
    <source>
        <dbReference type="Proteomes" id="UP000199200"/>
    </source>
</evidence>
<dbReference type="OrthoDB" id="2449793at2"/>
<dbReference type="Proteomes" id="UP000199200">
    <property type="component" value="Unassembled WGS sequence"/>
</dbReference>
<dbReference type="PANTHER" id="PTHR30383">
    <property type="entry name" value="THIOESTERASE 1/PROTEASE 1/LYSOPHOSPHOLIPASE L1"/>
    <property type="match status" value="1"/>
</dbReference>
<dbReference type="EMBL" id="FNZF01000006">
    <property type="protein sequence ID" value="SEJ75459.1"/>
    <property type="molecule type" value="Genomic_DNA"/>
</dbReference>
<proteinExistence type="predicted"/>
<name>A0A1H7BCQ4_9BACL</name>
<dbReference type="SUPFAM" id="SSF52266">
    <property type="entry name" value="SGNH hydrolase"/>
    <property type="match status" value="1"/>
</dbReference>
<feature type="domain" description="SGNH hydrolase-type esterase" evidence="1">
    <location>
        <begin position="69"/>
        <end position="250"/>
    </location>
</feature>
<evidence type="ECO:0000313" key="2">
    <source>
        <dbReference type="EMBL" id="SEJ75459.1"/>
    </source>
</evidence>
<dbReference type="Pfam" id="PF13472">
    <property type="entry name" value="Lipase_GDSL_2"/>
    <property type="match status" value="1"/>
</dbReference>
<dbReference type="InterPro" id="IPR051532">
    <property type="entry name" value="Ester_Hydrolysis_Enzymes"/>
</dbReference>
<evidence type="ECO:0000259" key="1">
    <source>
        <dbReference type="Pfam" id="PF13472"/>
    </source>
</evidence>
<dbReference type="CDD" id="cd00229">
    <property type="entry name" value="SGNH_hydrolase"/>
    <property type="match status" value="1"/>
</dbReference>
<reference evidence="3" key="1">
    <citation type="submission" date="2016-10" db="EMBL/GenBank/DDBJ databases">
        <authorList>
            <person name="Varghese N."/>
            <person name="Submissions S."/>
        </authorList>
    </citation>
    <scope>NUCLEOTIDE SEQUENCE [LARGE SCALE GENOMIC DNA]</scope>
    <source>
        <strain evidence="3">CGMCC 1.6763</strain>
    </source>
</reference>